<gene>
    <name evidence="3" type="ORF">CRG98_028629</name>
</gene>
<name>A0A2I0J423_PUNGR</name>
<accession>A0A2I0J423</accession>
<feature type="region of interest" description="Disordered" evidence="2">
    <location>
        <begin position="619"/>
        <end position="656"/>
    </location>
</feature>
<keyword evidence="4" id="KW-1185">Reference proteome</keyword>
<dbReference type="PANTHER" id="PTHR33223">
    <property type="entry name" value="CCHC-TYPE DOMAIN-CONTAINING PROTEIN"/>
    <property type="match status" value="1"/>
</dbReference>
<dbReference type="AlphaFoldDB" id="A0A2I0J423"/>
<dbReference type="PROSITE" id="PS51257">
    <property type="entry name" value="PROKAR_LIPOPROTEIN"/>
    <property type="match status" value="1"/>
</dbReference>
<proteinExistence type="predicted"/>
<evidence type="ECO:0000256" key="1">
    <source>
        <dbReference type="SAM" id="Coils"/>
    </source>
</evidence>
<comment type="caution">
    <text evidence="3">The sequence shown here is derived from an EMBL/GenBank/DDBJ whole genome shotgun (WGS) entry which is preliminary data.</text>
</comment>
<protein>
    <recommendedName>
        <fullName evidence="5">Retrotransposon gag domain-containing protein</fullName>
    </recommendedName>
</protein>
<dbReference type="Proteomes" id="UP000233551">
    <property type="component" value="Unassembled WGS sequence"/>
</dbReference>
<reference evidence="3 4" key="1">
    <citation type="submission" date="2017-11" db="EMBL/GenBank/DDBJ databases">
        <title>De-novo sequencing of pomegranate (Punica granatum L.) genome.</title>
        <authorList>
            <person name="Akparov Z."/>
            <person name="Amiraslanov A."/>
            <person name="Hajiyeva S."/>
            <person name="Abbasov M."/>
            <person name="Kaur K."/>
            <person name="Hamwieh A."/>
            <person name="Solovyev V."/>
            <person name="Salamov A."/>
            <person name="Braich B."/>
            <person name="Kosarev P."/>
            <person name="Mahmoud A."/>
            <person name="Hajiyev E."/>
            <person name="Babayeva S."/>
            <person name="Izzatullayeva V."/>
            <person name="Mammadov A."/>
            <person name="Mammadov A."/>
            <person name="Sharifova S."/>
            <person name="Ojaghi J."/>
            <person name="Eynullazada K."/>
            <person name="Bayramov B."/>
            <person name="Abdulazimova A."/>
            <person name="Shahmuradov I."/>
        </authorList>
    </citation>
    <scope>NUCLEOTIDE SEQUENCE [LARGE SCALE GENOMIC DNA]</scope>
    <source>
        <strain evidence="4">cv. AG2017</strain>
        <tissue evidence="3">Leaf</tissue>
    </source>
</reference>
<organism evidence="3 4">
    <name type="scientific">Punica granatum</name>
    <name type="common">Pomegranate</name>
    <dbReference type="NCBI Taxonomy" id="22663"/>
    <lineage>
        <taxon>Eukaryota</taxon>
        <taxon>Viridiplantae</taxon>
        <taxon>Streptophyta</taxon>
        <taxon>Embryophyta</taxon>
        <taxon>Tracheophyta</taxon>
        <taxon>Spermatophyta</taxon>
        <taxon>Magnoliopsida</taxon>
        <taxon>eudicotyledons</taxon>
        <taxon>Gunneridae</taxon>
        <taxon>Pentapetalae</taxon>
        <taxon>rosids</taxon>
        <taxon>malvids</taxon>
        <taxon>Myrtales</taxon>
        <taxon>Lythraceae</taxon>
        <taxon>Punica</taxon>
    </lineage>
</organism>
<dbReference type="EMBL" id="PGOL01002068">
    <property type="protein sequence ID" value="PKI50978.1"/>
    <property type="molecule type" value="Genomic_DNA"/>
</dbReference>
<evidence type="ECO:0000313" key="3">
    <source>
        <dbReference type="EMBL" id="PKI50978.1"/>
    </source>
</evidence>
<evidence type="ECO:0008006" key="5">
    <source>
        <dbReference type="Google" id="ProtNLM"/>
    </source>
</evidence>
<keyword evidence="1" id="KW-0175">Coiled coil</keyword>
<dbReference type="PANTHER" id="PTHR33223:SF8">
    <property type="entry name" value="OS04G0172440 PROTEIN"/>
    <property type="match status" value="1"/>
</dbReference>
<evidence type="ECO:0000313" key="4">
    <source>
        <dbReference type="Proteomes" id="UP000233551"/>
    </source>
</evidence>
<evidence type="ECO:0000256" key="2">
    <source>
        <dbReference type="SAM" id="MobiDB-lite"/>
    </source>
</evidence>
<feature type="compositionally biased region" description="Basic and acidic residues" evidence="2">
    <location>
        <begin position="619"/>
        <end position="631"/>
    </location>
</feature>
<sequence length="656" mass="74219">MRFMEEFTLAQFLWITRWNPGGPMIIGCPSIIGLPLISHLGSTLIFPARVIKQLSGLQDIPIEADRTSHRFKWANTTISLPYRILWVREVRRLWSTRIVQELYFPEHPTDEERAFSATAAYVMQFHPYGFAPIRRLRKPQMLQTPQADIPDAESSIQGAVRTELQVIRAERDRLRCELVDIRAELTDHRELQSELVQTRARIVLTTGVASISYSRMRKNGRRATTRHLGARRTTNAGTLPSARHARDVTSSIYSVFWCSPNAPPFSCTGAIQCCRSRAFRHTRRDDSEDMSFSAMTYVLTVSPVSDPMPPPPAPTSVPFPPAAFLSTDPAMLTLPPLTIPTQPPIYTVPPPTVPPVVITQISAPTAEPFSFQAPQTQMSFSYQTPPPLNILPTEPGTPTHAAPAVPPTNIPPENEQEKRMKRMEETIRALQASTSRPDFGDSDWNLFPGMLLPPKIKIPDFKIYDGTKDPRHHLRHYHSKMLSYWDYEEFVIQTFQDSLTGSALDWFMTLKAGDILTWTDLSQKFLDQYRFCAETPPTLLDLSMSEMRESQTFEAYATKWRGKAAKHIPPITERQQVQLFHSTLRGAYYSHFLAHTSSFSDLIEARKKLNMGVKLGRIEDPSRKKDGETLKKQTAGISRRGKDATIGIVNSGHQAP</sequence>
<feature type="coiled-coil region" evidence="1">
    <location>
        <begin position="164"/>
        <end position="191"/>
    </location>
</feature>